<dbReference type="SMART" id="SM00320">
    <property type="entry name" value="WD40"/>
    <property type="match status" value="3"/>
</dbReference>
<reference evidence="2 3" key="1">
    <citation type="journal article" date="2016" name="Mol. Biol. Evol.">
        <title>Comparative Genomics of Early-Diverging Mushroom-Forming Fungi Provides Insights into the Origins of Lignocellulose Decay Capabilities.</title>
        <authorList>
            <person name="Nagy L.G."/>
            <person name="Riley R."/>
            <person name="Tritt A."/>
            <person name="Adam C."/>
            <person name="Daum C."/>
            <person name="Floudas D."/>
            <person name="Sun H."/>
            <person name="Yadav J.S."/>
            <person name="Pangilinan J."/>
            <person name="Larsson K.H."/>
            <person name="Matsuura K."/>
            <person name="Barry K."/>
            <person name="Labutti K."/>
            <person name="Kuo R."/>
            <person name="Ohm R.A."/>
            <person name="Bhattacharya S.S."/>
            <person name="Shirouzu T."/>
            <person name="Yoshinaga Y."/>
            <person name="Martin F.M."/>
            <person name="Grigoriev I.V."/>
            <person name="Hibbett D.S."/>
        </authorList>
    </citation>
    <scope>NUCLEOTIDE SEQUENCE [LARGE SCALE GENOMIC DNA]</scope>
    <source>
        <strain evidence="2 3">CBS 109695</strain>
    </source>
</reference>
<dbReference type="Pfam" id="PF00400">
    <property type="entry name" value="WD40"/>
    <property type="match status" value="1"/>
</dbReference>
<dbReference type="AlphaFoldDB" id="A0A167UZY9"/>
<proteinExistence type="predicted"/>
<dbReference type="GO" id="GO:0005815">
    <property type="term" value="C:microtubule organizing center"/>
    <property type="evidence" value="ECO:0007669"/>
    <property type="project" value="TreeGrafter"/>
</dbReference>
<dbReference type="SUPFAM" id="SSF82171">
    <property type="entry name" value="DPP6 N-terminal domain-like"/>
    <property type="match status" value="1"/>
</dbReference>
<dbReference type="InterPro" id="IPR015943">
    <property type="entry name" value="WD40/YVTN_repeat-like_dom_sf"/>
</dbReference>
<dbReference type="GO" id="GO:1990811">
    <property type="term" value="C:MWP complex"/>
    <property type="evidence" value="ECO:0007669"/>
    <property type="project" value="TreeGrafter"/>
</dbReference>
<dbReference type="SUPFAM" id="SSF50969">
    <property type="entry name" value="YVTN repeat-like/Quinoprotein amine dehydrogenase"/>
    <property type="match status" value="1"/>
</dbReference>
<sequence>MDFTEIYKQSAGLVHFSPGANFIATAVLDRLIVRRADSFQITRTWLLDPPKPRDPIHPISHIGWSCDSEYLLAACAKRGVVRVFKLREEHWAARIDAGTEGLVRAEWAPDGRHILCFSEWGLRVTVWSLVTGGATYIQFPIHPERGYAFRADGRYFILAERHKSKDTLGVYDTADGYKLARHFPLPTASLAHLALSPTGNHLAVWEGPLEYKLTILTLAGALLATFTPAPDPGFGVRAVAWHPSGALLAVGGWDDTIHILDSLTWGPVHTLALGAGRIPAGVAIWREPPGWLDSDAARGFISYEKLRGAQTLKPDTHTSTHTSTKADTKGARDKDKDGGKARAGGAVQLEWNKNGTLLLVRFEATPAAVHVFAFPSPAAPAPATPRLRSVLLHTRAVLAARWNPVRAGSLAVCCAARSVYTWSDEWVGEGAGAALGLGLGEEEEGEGEEVAECIGVPARKFETRDLRWAPDGKGMVLIDKDTFCCAFEVQEEPEGPSPSCIDIDIAILLQSIWPFDTMANTNTTTGTVCYHCNQSLTRPDIDIRTSNIPATLGCGGLAPPQTVLVKETVAATLTDISELDREISRFRAAIKELELKRTALQFFANVHKSLLNPVSRLPAEMLSQIFQQCVVVSWTDTGRDARYYPGDNKTPMAISSVGRQWRDVALCTPRLWSSISLVLRPKHAKQHIALAGMWLARAGNSPLSIQLKTQKNIRDPMRKVLEVFAIKSTRWRNIHFKLPLSMLECMSFIKSQLPNLEMLELEVWDEDPPLTNMDLFAHTPRLHTFFAGTNVTKSTLSLQWNQIRVIKVSKSDISLPNAIDLVALAPNIESCELRLRKYNRDPVPARTTVQLPQLRSLSVEFDGRLSTPCALFRTLCMPNICQLSLATSDLSWEPLILPLASLCSQASLQTLALRTRGSIGIDTENWLAGKEIVQILKAARQLQVLEILDYQPEFISDDFLQAFAQLGPSEIPVLCPNLQTICFRVPSDTNLASFALALHTRGSSGTQNKLKTVTLVCHTSEMASVEETLQTSAWLDQLRDAGINMQLGDLMSYVAWG</sequence>
<dbReference type="Proteomes" id="UP000076532">
    <property type="component" value="Unassembled WGS sequence"/>
</dbReference>
<gene>
    <name evidence="2" type="ORF">FIBSPDRAFT_1054646</name>
</gene>
<dbReference type="InterPro" id="IPR001680">
    <property type="entry name" value="WD40_rpt"/>
</dbReference>
<dbReference type="InterPro" id="IPR011044">
    <property type="entry name" value="Quino_amine_DH_bsu"/>
</dbReference>
<dbReference type="STRING" id="436010.A0A167UZY9"/>
<dbReference type="Gene3D" id="2.130.10.10">
    <property type="entry name" value="YVTN repeat-like/Quinoprotein amine dehydrogenase"/>
    <property type="match status" value="2"/>
</dbReference>
<protein>
    <submittedName>
        <fullName evidence="2">Uncharacterized protein</fullName>
    </submittedName>
</protein>
<evidence type="ECO:0000256" key="1">
    <source>
        <dbReference type="SAM" id="MobiDB-lite"/>
    </source>
</evidence>
<dbReference type="PANTHER" id="PTHR16220">
    <property type="entry name" value="WD REPEAT PROTEIN 8-RELATED"/>
    <property type="match status" value="1"/>
</dbReference>
<dbReference type="GO" id="GO:1990810">
    <property type="term" value="P:microtubule anchoring at mitotic spindle pole body"/>
    <property type="evidence" value="ECO:0007669"/>
    <property type="project" value="TreeGrafter"/>
</dbReference>
<dbReference type="InterPro" id="IPR032675">
    <property type="entry name" value="LRR_dom_sf"/>
</dbReference>
<name>A0A167UZY9_9AGAM</name>
<accession>A0A167UZY9</accession>
<keyword evidence="3" id="KW-1185">Reference proteome</keyword>
<feature type="region of interest" description="Disordered" evidence="1">
    <location>
        <begin position="311"/>
        <end position="342"/>
    </location>
</feature>
<dbReference type="OrthoDB" id="308690at2759"/>
<evidence type="ECO:0000313" key="3">
    <source>
        <dbReference type="Proteomes" id="UP000076532"/>
    </source>
</evidence>
<dbReference type="Gene3D" id="3.80.10.10">
    <property type="entry name" value="Ribonuclease Inhibitor"/>
    <property type="match status" value="1"/>
</dbReference>
<dbReference type="PANTHER" id="PTHR16220:SF0">
    <property type="entry name" value="WD REPEAT-CONTAINING PROTEIN WRAP73"/>
    <property type="match status" value="1"/>
</dbReference>
<dbReference type="InterPro" id="IPR052778">
    <property type="entry name" value="Centrosome-WD_assoc"/>
</dbReference>
<organism evidence="2 3">
    <name type="scientific">Athelia psychrophila</name>
    <dbReference type="NCBI Taxonomy" id="1759441"/>
    <lineage>
        <taxon>Eukaryota</taxon>
        <taxon>Fungi</taxon>
        <taxon>Dikarya</taxon>
        <taxon>Basidiomycota</taxon>
        <taxon>Agaricomycotina</taxon>
        <taxon>Agaricomycetes</taxon>
        <taxon>Agaricomycetidae</taxon>
        <taxon>Atheliales</taxon>
        <taxon>Atheliaceae</taxon>
        <taxon>Athelia</taxon>
    </lineage>
</organism>
<dbReference type="EMBL" id="KV417918">
    <property type="protein sequence ID" value="KZP04488.1"/>
    <property type="molecule type" value="Genomic_DNA"/>
</dbReference>
<feature type="compositionally biased region" description="Basic and acidic residues" evidence="1">
    <location>
        <begin position="314"/>
        <end position="340"/>
    </location>
</feature>
<evidence type="ECO:0000313" key="2">
    <source>
        <dbReference type="EMBL" id="KZP04488.1"/>
    </source>
</evidence>